<evidence type="ECO:0000313" key="1">
    <source>
        <dbReference type="EMBL" id="QQG36135.1"/>
    </source>
</evidence>
<dbReference type="EMBL" id="CP066681">
    <property type="protein sequence ID" value="QQG36135.1"/>
    <property type="molecule type" value="Genomic_DNA"/>
</dbReference>
<sequence length="59" mass="6384">MESDFTGVKRPSPALHSYIRLNQESGALGAGSGLAYNRRRASWVTRHIAAAAARNGKEE</sequence>
<proteinExistence type="predicted"/>
<name>A0A7T5R282_9BACT</name>
<accession>A0A7T5R282</accession>
<evidence type="ECO:0000313" key="2">
    <source>
        <dbReference type="Proteomes" id="UP000595362"/>
    </source>
</evidence>
<dbReference type="Proteomes" id="UP000595362">
    <property type="component" value="Chromosome"/>
</dbReference>
<dbReference type="AlphaFoldDB" id="A0A7T5R282"/>
<gene>
    <name evidence="1" type="ORF">HYS17_11700</name>
</gene>
<protein>
    <submittedName>
        <fullName evidence="1">Uncharacterized protein</fullName>
    </submittedName>
</protein>
<reference evidence="1 2" key="1">
    <citation type="submission" date="2020-07" db="EMBL/GenBank/DDBJ databases">
        <title>Huge and variable diversity of episymbiotic CPR bacteria and DPANN archaea in groundwater ecosystems.</title>
        <authorList>
            <person name="He C.Y."/>
            <person name="Keren R."/>
            <person name="Whittaker M."/>
            <person name="Farag I.F."/>
            <person name="Doudna J."/>
            <person name="Cate J.H.D."/>
            <person name="Banfield J.F."/>
        </authorList>
    </citation>
    <scope>NUCLEOTIDE SEQUENCE [LARGE SCALE GENOMIC DNA]</scope>
    <source>
        <strain evidence="1">NC_groundwater_70_Ag_B-0.1um_54_66</strain>
    </source>
</reference>
<organism evidence="1 2">
    <name type="scientific">Micavibrio aeruginosavorus</name>
    <dbReference type="NCBI Taxonomy" id="349221"/>
    <lineage>
        <taxon>Bacteria</taxon>
        <taxon>Pseudomonadati</taxon>
        <taxon>Bdellovibrionota</taxon>
        <taxon>Bdellovibrionia</taxon>
        <taxon>Bdellovibrionales</taxon>
        <taxon>Pseudobdellovibrionaceae</taxon>
        <taxon>Micavibrio</taxon>
    </lineage>
</organism>